<protein>
    <submittedName>
        <fullName evidence="1">Uncharacterized protein</fullName>
    </submittedName>
</protein>
<proteinExistence type="predicted"/>
<sequence>MAKRQILTAFNNHFEEFVDDIKRVFPEDTDISTAAVALKQMRKANPTIVIKGFREYVTLPYSEQIDNGDINFFLKKDYKLDVGADNGSVILEKINMLRKPISDMDQEEQKKVVKYIQNLKKLTELYI</sequence>
<accession>A0A6C0JE96</accession>
<organism evidence="1">
    <name type="scientific">viral metagenome</name>
    <dbReference type="NCBI Taxonomy" id="1070528"/>
    <lineage>
        <taxon>unclassified sequences</taxon>
        <taxon>metagenomes</taxon>
        <taxon>organismal metagenomes</taxon>
    </lineage>
</organism>
<reference evidence="1" key="1">
    <citation type="journal article" date="2020" name="Nature">
        <title>Giant virus diversity and host interactions through global metagenomics.</title>
        <authorList>
            <person name="Schulz F."/>
            <person name="Roux S."/>
            <person name="Paez-Espino D."/>
            <person name="Jungbluth S."/>
            <person name="Walsh D.A."/>
            <person name="Denef V.J."/>
            <person name="McMahon K.D."/>
            <person name="Konstantinidis K.T."/>
            <person name="Eloe-Fadrosh E.A."/>
            <person name="Kyrpides N.C."/>
            <person name="Woyke T."/>
        </authorList>
    </citation>
    <scope>NUCLEOTIDE SEQUENCE</scope>
    <source>
        <strain evidence="1">GVMAG-M-3300025890-48</strain>
    </source>
</reference>
<evidence type="ECO:0000313" key="1">
    <source>
        <dbReference type="EMBL" id="QHU03076.1"/>
    </source>
</evidence>
<dbReference type="AlphaFoldDB" id="A0A6C0JE96"/>
<name>A0A6C0JE96_9ZZZZ</name>
<dbReference type="EMBL" id="MN740369">
    <property type="protein sequence ID" value="QHU03076.1"/>
    <property type="molecule type" value="Genomic_DNA"/>
</dbReference>